<dbReference type="EMBL" id="AVOT02011234">
    <property type="protein sequence ID" value="MBW0491726.1"/>
    <property type="molecule type" value="Genomic_DNA"/>
</dbReference>
<dbReference type="Proteomes" id="UP000765509">
    <property type="component" value="Unassembled WGS sequence"/>
</dbReference>
<evidence type="ECO:0000313" key="3">
    <source>
        <dbReference type="Proteomes" id="UP000765509"/>
    </source>
</evidence>
<dbReference type="AlphaFoldDB" id="A0A9Q3H572"/>
<evidence type="ECO:0000313" key="2">
    <source>
        <dbReference type="EMBL" id="MBW0491726.1"/>
    </source>
</evidence>
<feature type="coiled-coil region" evidence="1">
    <location>
        <begin position="326"/>
        <end position="353"/>
    </location>
</feature>
<protein>
    <submittedName>
        <fullName evidence="2">Uncharacterized protein</fullName>
    </submittedName>
</protein>
<proteinExistence type="predicted"/>
<keyword evidence="1" id="KW-0175">Coiled coil</keyword>
<accession>A0A9Q3H572</accession>
<reference evidence="2" key="1">
    <citation type="submission" date="2021-03" db="EMBL/GenBank/DDBJ databases">
        <title>Draft genome sequence of rust myrtle Austropuccinia psidii MF-1, a brazilian biotype.</title>
        <authorList>
            <person name="Quecine M.C."/>
            <person name="Pachon D.M.R."/>
            <person name="Bonatelli M.L."/>
            <person name="Correr F.H."/>
            <person name="Franceschini L.M."/>
            <person name="Leite T.F."/>
            <person name="Margarido G.R.A."/>
            <person name="Almeida C.A."/>
            <person name="Ferrarezi J.A."/>
            <person name="Labate C.A."/>
        </authorList>
    </citation>
    <scope>NUCLEOTIDE SEQUENCE</scope>
    <source>
        <strain evidence="2">MF-1</strain>
    </source>
</reference>
<organism evidence="2 3">
    <name type="scientific">Austropuccinia psidii MF-1</name>
    <dbReference type="NCBI Taxonomy" id="1389203"/>
    <lineage>
        <taxon>Eukaryota</taxon>
        <taxon>Fungi</taxon>
        <taxon>Dikarya</taxon>
        <taxon>Basidiomycota</taxon>
        <taxon>Pucciniomycotina</taxon>
        <taxon>Pucciniomycetes</taxon>
        <taxon>Pucciniales</taxon>
        <taxon>Sphaerophragmiaceae</taxon>
        <taxon>Austropuccinia</taxon>
    </lineage>
</organism>
<comment type="caution">
    <text evidence="2">The sequence shown here is derived from an EMBL/GenBank/DDBJ whole genome shotgun (WGS) entry which is preliminary data.</text>
</comment>
<name>A0A9Q3H572_9BASI</name>
<keyword evidence="3" id="KW-1185">Reference proteome</keyword>
<feature type="coiled-coil region" evidence="1">
    <location>
        <begin position="207"/>
        <end position="234"/>
    </location>
</feature>
<sequence length="716" mass="82737">MRLKDVSIVFALVYPSFYATCIPAELKTIESMPSTVTQDAKALANSNILTDGTEAHGNMNVDNSHSMQQSEIGCEQKLTVDTEKTRFASSKPEAREQDRSAWNVFDVIRKQYEYVKKISRKVVENLHQCFQFLANRVKTPFKPETTKPEVFRGEIKDFKLQYGLSKEPNYQAFVLRNTVAKLCVGIDDRSPAEFRAWAEVFTEIMKLKEFKLQHLELESEMEHALNDLVETEARTGWKTKFSNKRKPLIDFRKQLQVRRRKFMTEGYYSRAKYEIKTAPWASEILWPQGKLLDAPGKNSLDSWFCVTNFISDEHRILKSLQAEYSIEIFKESMNKLKNKASKTNSEATSKEKTAATTLIAYVYESSQNPGKGLKVSPEGAVFTKNMMEDLSRNTIPMLRPNLQRIRIELGKEPNYAPSERLKRMPCLVLSRKSKKGLDNFKELFEQAVKDDSGTKVDNQVKVLRESLEALRQNPTKRDPAEFKAWATIYAHIMKEFKTKNGRSQYLQHLKVEAVMQYGLLNLQVLAKTLAPVGQEYLACMQPLVILQERLFKRLQFNGTNGWITRFMPELDDTPWDMEILYPERKLLDYLGKEKLEKWFQLDPLIADKFLFLSSARHIKAFSAFKTQISQLEEMARDYNRETTAEQKTAAIALLSFAYESLADPTQGIDLSSEEAPFLEGRFLFYATEVEPQLFAANNNRLSQELLRVKLRENLER</sequence>
<gene>
    <name evidence="2" type="ORF">O181_031441</name>
</gene>
<evidence type="ECO:0000256" key="1">
    <source>
        <dbReference type="SAM" id="Coils"/>
    </source>
</evidence>